<comment type="caution">
    <text evidence="5">Lacks conserved residue(s) required for the propagation of feature annotation.</text>
</comment>
<dbReference type="GO" id="GO:0003855">
    <property type="term" value="F:3-dehydroquinate dehydratase activity"/>
    <property type="evidence" value="ECO:0007669"/>
    <property type="project" value="UniProtKB-UniRule"/>
</dbReference>
<proteinExistence type="inferred from homology"/>
<evidence type="ECO:0000256" key="1">
    <source>
        <dbReference type="ARBA" id="ARBA00001864"/>
    </source>
</evidence>
<gene>
    <name evidence="5" type="primary">aroD</name>
    <name evidence="6" type="ORF">Gferi_13450</name>
</gene>
<evidence type="ECO:0000256" key="3">
    <source>
        <dbReference type="ARBA" id="ARBA00023239"/>
    </source>
</evidence>
<comment type="similarity">
    <text evidence="5">Belongs to the type-I 3-dehydroquinase family.</text>
</comment>
<dbReference type="SUPFAM" id="SSF51569">
    <property type="entry name" value="Aldolase"/>
    <property type="match status" value="1"/>
</dbReference>
<dbReference type="NCBIfam" id="TIGR01093">
    <property type="entry name" value="aroD"/>
    <property type="match status" value="1"/>
</dbReference>
<dbReference type="GO" id="GO:0009073">
    <property type="term" value="P:aromatic amino acid family biosynthetic process"/>
    <property type="evidence" value="ECO:0007669"/>
    <property type="project" value="UniProtKB-KW"/>
</dbReference>
<feature type="binding site" evidence="5">
    <location>
        <position position="217"/>
    </location>
    <ligand>
        <name>3-dehydroquinate</name>
        <dbReference type="ChEBI" id="CHEBI:32364"/>
    </ligand>
</feature>
<name>A0A1D8GHT6_9FIRM</name>
<feature type="active site" description="Proton donor/acceptor" evidence="5">
    <location>
        <position position="147"/>
    </location>
</feature>
<sequence>MSKSEKVIEVKGRKIGGEISQICTPLVAKTEEQLFQEAEAILALKPDLVEWRVDYFDDVENIQKVLDILSHLRKKLEAYPIIFTCRVDLEGGHRKIENGLRFDLIKKVIKSRQVDIVDVELISGEAILREIIAEANENDIYVIISNHDFQKTPSKEEMIERLRKAQEIGADIAKIAVMPNTMEDVLNLLYATNTMKEKYAEIPLITMSMSGKGLISRMAGGVFGSAVTFGAGKAASAPGQIAVAELREVIDILHKNM</sequence>
<feature type="binding site" evidence="5">
    <location>
        <position position="240"/>
    </location>
    <ligand>
        <name>3-dehydroquinate</name>
        <dbReference type="ChEBI" id="CHEBI:32364"/>
    </ligand>
</feature>
<dbReference type="KEGG" id="gfe:Gferi_13450"/>
<dbReference type="GO" id="GO:0008652">
    <property type="term" value="P:amino acid biosynthetic process"/>
    <property type="evidence" value="ECO:0007669"/>
    <property type="project" value="UniProtKB-KW"/>
</dbReference>
<comment type="pathway">
    <text evidence="5">Metabolic intermediate biosynthesis; chorismate biosynthesis; chorismate from D-erythrose 4-phosphate and phosphoenolpyruvate: step 3/7.</text>
</comment>
<dbReference type="InterPro" id="IPR001381">
    <property type="entry name" value="DHquinase_I"/>
</dbReference>
<keyword evidence="2 5" id="KW-0057">Aromatic amino acid biosynthesis</keyword>
<comment type="catalytic activity">
    <reaction evidence="1 5">
        <text>3-dehydroquinate = 3-dehydroshikimate + H2O</text>
        <dbReference type="Rhea" id="RHEA:21096"/>
        <dbReference type="ChEBI" id="CHEBI:15377"/>
        <dbReference type="ChEBI" id="CHEBI:16630"/>
        <dbReference type="ChEBI" id="CHEBI:32364"/>
        <dbReference type="EC" id="4.2.1.10"/>
    </reaction>
</comment>
<dbReference type="HAMAP" id="MF_00214">
    <property type="entry name" value="AroD"/>
    <property type="match status" value="1"/>
</dbReference>
<keyword evidence="3 5" id="KW-0456">Lyase</keyword>
<keyword evidence="5" id="KW-0028">Amino-acid biosynthesis</keyword>
<keyword evidence="4 5" id="KW-0704">Schiff base</keyword>
<dbReference type="FunFam" id="3.20.20.70:FF:000047">
    <property type="entry name" value="3-dehydroquinate dehydratase"/>
    <property type="match status" value="1"/>
</dbReference>
<keyword evidence="7" id="KW-1185">Reference proteome</keyword>
<dbReference type="InterPro" id="IPR050146">
    <property type="entry name" value="Type-I_3-dehydroquinase"/>
</dbReference>
<dbReference type="Pfam" id="PF01487">
    <property type="entry name" value="DHquinase_I"/>
    <property type="match status" value="1"/>
</dbReference>
<dbReference type="EC" id="4.2.1.10" evidence="5"/>
<feature type="binding site" evidence="5">
    <location>
        <position position="236"/>
    </location>
    <ligand>
        <name>3-dehydroquinate</name>
        <dbReference type="ChEBI" id="CHEBI:32364"/>
    </ligand>
</feature>
<dbReference type="Proteomes" id="UP000095743">
    <property type="component" value="Chromosome"/>
</dbReference>
<dbReference type="GO" id="GO:0046279">
    <property type="term" value="P:3,4-dihydroxybenzoate biosynthetic process"/>
    <property type="evidence" value="ECO:0007669"/>
    <property type="project" value="UniProtKB-ARBA"/>
</dbReference>
<reference evidence="6 7" key="1">
    <citation type="submission" date="2016-09" db="EMBL/GenBank/DDBJ databases">
        <title>Genomic analysis reveals versatility of anaerobic energy metabolism of Geosporobacter ferrireducens IRF9 of phylum Firmicutes.</title>
        <authorList>
            <person name="Kim S.-J."/>
        </authorList>
    </citation>
    <scope>NUCLEOTIDE SEQUENCE [LARGE SCALE GENOMIC DNA]</scope>
    <source>
        <strain evidence="6 7">IRF9</strain>
    </source>
</reference>
<evidence type="ECO:0000256" key="2">
    <source>
        <dbReference type="ARBA" id="ARBA00023141"/>
    </source>
</evidence>
<accession>A0A1D8GHT6</accession>
<comment type="subunit">
    <text evidence="5">Homodimer.</text>
</comment>
<dbReference type="PANTHER" id="PTHR43699:SF1">
    <property type="entry name" value="3-DEHYDROQUINATE DEHYDRATASE"/>
    <property type="match status" value="1"/>
</dbReference>
<dbReference type="InterPro" id="IPR018508">
    <property type="entry name" value="3-dehydroquinate_DH_AS"/>
</dbReference>
<protein>
    <recommendedName>
        <fullName evidence="5">3-dehydroquinate dehydratase</fullName>
        <shortName evidence="5">3-dehydroquinase</shortName>
        <ecNumber evidence="5">4.2.1.10</ecNumber>
    </recommendedName>
    <alternativeName>
        <fullName evidence="5">Type I DHQase</fullName>
    </alternativeName>
    <alternativeName>
        <fullName evidence="5">Type I dehydroquinase</fullName>
        <shortName evidence="5">DHQ1</shortName>
    </alternativeName>
</protein>
<dbReference type="UniPathway" id="UPA00053">
    <property type="reaction ID" value="UER00086"/>
</dbReference>
<evidence type="ECO:0000313" key="7">
    <source>
        <dbReference type="Proteomes" id="UP000095743"/>
    </source>
</evidence>
<dbReference type="CDD" id="cd00502">
    <property type="entry name" value="DHQase_I"/>
    <property type="match status" value="1"/>
</dbReference>
<evidence type="ECO:0000256" key="5">
    <source>
        <dbReference type="HAMAP-Rule" id="MF_00214"/>
    </source>
</evidence>
<organism evidence="6 7">
    <name type="scientific">Geosporobacter ferrireducens</name>
    <dbReference type="NCBI Taxonomy" id="1424294"/>
    <lineage>
        <taxon>Bacteria</taxon>
        <taxon>Bacillati</taxon>
        <taxon>Bacillota</taxon>
        <taxon>Clostridia</taxon>
        <taxon>Peptostreptococcales</taxon>
        <taxon>Thermotaleaceae</taxon>
        <taxon>Geosporobacter</taxon>
    </lineage>
</organism>
<dbReference type="STRING" id="1424294.Gferi_13450"/>
<comment type="function">
    <text evidence="5">Involved in the third step of the chorismate pathway, which leads to the biosynthesis of aromatic amino acids. Catalyzes the cis-dehydration of 3-dehydroquinate (DHQ) and introduces the first double bond of the aromatic ring to yield 3-dehydroshikimate.</text>
</comment>
<dbReference type="InterPro" id="IPR013785">
    <property type="entry name" value="Aldolase_TIM"/>
</dbReference>
<dbReference type="AlphaFoldDB" id="A0A1D8GHT6"/>
<feature type="binding site" evidence="5">
    <location>
        <position position="86"/>
    </location>
    <ligand>
        <name>3-dehydroquinate</name>
        <dbReference type="ChEBI" id="CHEBI:32364"/>
    </ligand>
</feature>
<feature type="active site" description="Schiff-base intermediate with substrate" evidence="5">
    <location>
        <position position="174"/>
    </location>
</feature>
<evidence type="ECO:0000313" key="6">
    <source>
        <dbReference type="EMBL" id="AOT70493.1"/>
    </source>
</evidence>
<dbReference type="PANTHER" id="PTHR43699">
    <property type="entry name" value="3-DEHYDROQUINATE DEHYDRATASE"/>
    <property type="match status" value="1"/>
</dbReference>
<feature type="binding site" evidence="5">
    <location>
        <begin position="50"/>
        <end position="52"/>
    </location>
    <ligand>
        <name>3-dehydroquinate</name>
        <dbReference type="ChEBI" id="CHEBI:32364"/>
    </ligand>
</feature>
<dbReference type="OrthoDB" id="9813659at2"/>
<dbReference type="EMBL" id="CP017269">
    <property type="protein sequence ID" value="AOT70493.1"/>
    <property type="molecule type" value="Genomic_DNA"/>
</dbReference>
<dbReference type="PROSITE" id="PS01028">
    <property type="entry name" value="DEHYDROQUINASE_I"/>
    <property type="match status" value="1"/>
</dbReference>
<dbReference type="Gene3D" id="3.20.20.70">
    <property type="entry name" value="Aldolase class I"/>
    <property type="match status" value="1"/>
</dbReference>
<dbReference type="GO" id="GO:0009423">
    <property type="term" value="P:chorismate biosynthetic process"/>
    <property type="evidence" value="ECO:0007669"/>
    <property type="project" value="UniProtKB-UniRule"/>
</dbReference>
<dbReference type="RefSeq" id="WP_069977297.1">
    <property type="nucleotide sequence ID" value="NZ_CP017269.1"/>
</dbReference>
<evidence type="ECO:0000256" key="4">
    <source>
        <dbReference type="ARBA" id="ARBA00023270"/>
    </source>
</evidence>